<evidence type="ECO:0000313" key="1">
    <source>
        <dbReference type="EMBL" id="JAE29861.1"/>
    </source>
</evidence>
<dbReference type="AlphaFoldDB" id="A0A0A9H4S4"/>
<protein>
    <submittedName>
        <fullName evidence="1">Uncharacterized protein</fullName>
    </submittedName>
</protein>
<accession>A0A0A9H4S4</accession>
<reference evidence="1" key="1">
    <citation type="submission" date="2014-09" db="EMBL/GenBank/DDBJ databases">
        <authorList>
            <person name="Magalhaes I.L.F."/>
            <person name="Oliveira U."/>
            <person name="Santos F.R."/>
            <person name="Vidigal T.H.D.A."/>
            <person name="Brescovit A.D."/>
            <person name="Santos A.J."/>
        </authorList>
    </citation>
    <scope>NUCLEOTIDE SEQUENCE</scope>
    <source>
        <tissue evidence="1">Shoot tissue taken approximately 20 cm above the soil surface</tissue>
    </source>
</reference>
<proteinExistence type="predicted"/>
<sequence length="20" mass="2419">MFDFWWCSFSVQPPDQEGVL</sequence>
<reference evidence="1" key="2">
    <citation type="journal article" date="2015" name="Data Brief">
        <title>Shoot transcriptome of the giant reed, Arundo donax.</title>
        <authorList>
            <person name="Barrero R.A."/>
            <person name="Guerrero F.D."/>
            <person name="Moolhuijzen P."/>
            <person name="Goolsby J.A."/>
            <person name="Tidwell J."/>
            <person name="Bellgard S.E."/>
            <person name="Bellgard M.I."/>
        </authorList>
    </citation>
    <scope>NUCLEOTIDE SEQUENCE</scope>
    <source>
        <tissue evidence="1">Shoot tissue taken approximately 20 cm above the soil surface</tissue>
    </source>
</reference>
<name>A0A0A9H4S4_ARUDO</name>
<dbReference type="EMBL" id="GBRH01168035">
    <property type="protein sequence ID" value="JAE29861.1"/>
    <property type="molecule type" value="Transcribed_RNA"/>
</dbReference>
<organism evidence="1">
    <name type="scientific">Arundo donax</name>
    <name type="common">Giant reed</name>
    <name type="synonym">Donax arundinaceus</name>
    <dbReference type="NCBI Taxonomy" id="35708"/>
    <lineage>
        <taxon>Eukaryota</taxon>
        <taxon>Viridiplantae</taxon>
        <taxon>Streptophyta</taxon>
        <taxon>Embryophyta</taxon>
        <taxon>Tracheophyta</taxon>
        <taxon>Spermatophyta</taxon>
        <taxon>Magnoliopsida</taxon>
        <taxon>Liliopsida</taxon>
        <taxon>Poales</taxon>
        <taxon>Poaceae</taxon>
        <taxon>PACMAD clade</taxon>
        <taxon>Arundinoideae</taxon>
        <taxon>Arundineae</taxon>
        <taxon>Arundo</taxon>
    </lineage>
</organism>